<feature type="site" description="Important for catalysis" evidence="14">
    <location>
        <position position="194"/>
    </location>
</feature>
<dbReference type="KEGG" id="hadh:FRZ61_45670"/>
<evidence type="ECO:0000259" key="16">
    <source>
        <dbReference type="SMART" id="SM01329"/>
    </source>
</evidence>
<comment type="cofactor">
    <cofactor evidence="2">
        <name>Mn(2+)</name>
        <dbReference type="ChEBI" id="CHEBI:29035"/>
    </cofactor>
</comment>
<reference evidence="17 18" key="1">
    <citation type="submission" date="2019-08" db="EMBL/GenBank/DDBJ databases">
        <title>Hyperibacter terrae gen. nov., sp. nov. and Hyperibacter viscosus sp. nov., two new members in the family Rhodospirillaceae isolated from the rhizosphere of Hypericum perforatum.</title>
        <authorList>
            <person name="Noviana Z."/>
        </authorList>
    </citation>
    <scope>NUCLEOTIDE SEQUENCE [LARGE SCALE GENOMIC DNA]</scope>
    <source>
        <strain evidence="17 18">R5959</strain>
    </source>
</reference>
<dbReference type="Proteomes" id="UP000325797">
    <property type="component" value="Chromosome"/>
</dbReference>
<evidence type="ECO:0000256" key="3">
    <source>
        <dbReference type="ARBA" id="ARBA00004762"/>
    </source>
</evidence>
<keyword evidence="11 14" id="KW-0520">NAD</keyword>
<keyword evidence="13 14" id="KW-0100">Branched-chain amino acid biosynthesis</keyword>
<dbReference type="HAMAP" id="MF_01033">
    <property type="entry name" value="LeuB_type1"/>
    <property type="match status" value="1"/>
</dbReference>
<keyword evidence="7 14" id="KW-0028">Amino-acid biosynthesis</keyword>
<feature type="binding site" evidence="14">
    <location>
        <begin position="76"/>
        <end position="89"/>
    </location>
    <ligand>
        <name>NAD(+)</name>
        <dbReference type="ChEBI" id="CHEBI:57540"/>
    </ligand>
</feature>
<keyword evidence="10 14" id="KW-0560">Oxidoreductase</keyword>
<protein>
    <recommendedName>
        <fullName evidence="14">3-isopropylmalate dehydrogenase</fullName>
        <ecNumber evidence="14">1.1.1.85</ecNumber>
    </recommendedName>
    <alternativeName>
        <fullName evidence="14">3-IPM-DH</fullName>
    </alternativeName>
    <alternativeName>
        <fullName evidence="14">Beta-IPM dehydrogenase</fullName>
        <shortName evidence="14">IMDH</shortName>
    </alternativeName>
</protein>
<accession>A0A5J6NA96</accession>
<evidence type="ECO:0000256" key="6">
    <source>
        <dbReference type="ARBA" id="ARBA00022430"/>
    </source>
</evidence>
<dbReference type="GO" id="GO:0000287">
    <property type="term" value="F:magnesium ion binding"/>
    <property type="evidence" value="ECO:0007669"/>
    <property type="project" value="InterPro"/>
</dbReference>
<gene>
    <name evidence="14 17" type="primary">leuB</name>
    <name evidence="17" type="ORF">FRZ61_45670</name>
</gene>
<evidence type="ECO:0000256" key="2">
    <source>
        <dbReference type="ARBA" id="ARBA00001936"/>
    </source>
</evidence>
<evidence type="ECO:0000256" key="8">
    <source>
        <dbReference type="ARBA" id="ARBA00022723"/>
    </source>
</evidence>
<evidence type="ECO:0000256" key="14">
    <source>
        <dbReference type="HAMAP-Rule" id="MF_01033"/>
    </source>
</evidence>
<dbReference type="InterPro" id="IPR004429">
    <property type="entry name" value="Isopropylmalate_DH"/>
</dbReference>
<dbReference type="GO" id="GO:0005829">
    <property type="term" value="C:cytosol"/>
    <property type="evidence" value="ECO:0007669"/>
    <property type="project" value="TreeGrafter"/>
</dbReference>
<comment type="pathway">
    <text evidence="3 14 15">Amino-acid biosynthesis; L-leucine biosynthesis; L-leucine from 3-methyl-2-oxobutanoate: step 3/4.</text>
</comment>
<keyword evidence="12 14" id="KW-0464">Manganese</keyword>
<evidence type="ECO:0000256" key="11">
    <source>
        <dbReference type="ARBA" id="ARBA00023027"/>
    </source>
</evidence>
<feature type="binding site" evidence="14">
    <location>
        <position position="227"/>
    </location>
    <ligand>
        <name>Mg(2+)</name>
        <dbReference type="ChEBI" id="CHEBI:18420"/>
    </ligand>
</feature>
<dbReference type="GO" id="GO:0051287">
    <property type="term" value="F:NAD binding"/>
    <property type="evidence" value="ECO:0007669"/>
    <property type="project" value="InterPro"/>
</dbReference>
<comment type="catalytic activity">
    <reaction evidence="1 14 15">
        <text>(2R,3S)-3-isopropylmalate + NAD(+) = 4-methyl-2-oxopentanoate + CO2 + NADH</text>
        <dbReference type="Rhea" id="RHEA:32271"/>
        <dbReference type="ChEBI" id="CHEBI:16526"/>
        <dbReference type="ChEBI" id="CHEBI:17865"/>
        <dbReference type="ChEBI" id="CHEBI:35121"/>
        <dbReference type="ChEBI" id="CHEBI:57540"/>
        <dbReference type="ChEBI" id="CHEBI:57945"/>
        <dbReference type="EC" id="1.1.1.85"/>
    </reaction>
</comment>
<dbReference type="Pfam" id="PF00180">
    <property type="entry name" value="Iso_dh"/>
    <property type="match status" value="1"/>
</dbReference>
<dbReference type="PROSITE" id="PS00470">
    <property type="entry name" value="IDH_IMDH"/>
    <property type="match status" value="1"/>
</dbReference>
<feature type="binding site" evidence="14">
    <location>
        <position position="255"/>
    </location>
    <ligand>
        <name>Mg(2+)</name>
        <dbReference type="ChEBI" id="CHEBI:18420"/>
    </ligand>
</feature>
<dbReference type="GO" id="GO:0009098">
    <property type="term" value="P:L-leucine biosynthetic process"/>
    <property type="evidence" value="ECO:0007669"/>
    <property type="project" value="UniProtKB-UniRule"/>
</dbReference>
<comment type="subunit">
    <text evidence="5 14 15">Homodimer.</text>
</comment>
<feature type="binding site" evidence="14">
    <location>
        <position position="136"/>
    </location>
    <ligand>
        <name>substrate</name>
    </ligand>
</feature>
<dbReference type="PANTHER" id="PTHR42979:SF1">
    <property type="entry name" value="3-ISOPROPYLMALATE DEHYDROGENASE"/>
    <property type="match status" value="1"/>
</dbReference>
<name>A0A5J6NA96_9PROT</name>
<dbReference type="InterPro" id="IPR019818">
    <property type="entry name" value="IsoCit/isopropylmalate_DH_CS"/>
</dbReference>
<evidence type="ECO:0000256" key="5">
    <source>
        <dbReference type="ARBA" id="ARBA00011738"/>
    </source>
</evidence>
<feature type="site" description="Important for catalysis" evidence="14">
    <location>
        <position position="143"/>
    </location>
</feature>
<dbReference type="AlphaFoldDB" id="A0A5J6NA96"/>
<dbReference type="PANTHER" id="PTHR42979">
    <property type="entry name" value="3-ISOPROPYLMALATE DEHYDROGENASE"/>
    <property type="match status" value="1"/>
</dbReference>
<evidence type="ECO:0000313" key="17">
    <source>
        <dbReference type="EMBL" id="QEX24626.1"/>
    </source>
</evidence>
<comment type="similarity">
    <text evidence="4 14">Belongs to the isocitrate and isopropylmalate dehydrogenases family. LeuB type 1 subfamily.</text>
</comment>
<dbReference type="OrthoDB" id="9767905at2"/>
<evidence type="ECO:0000256" key="10">
    <source>
        <dbReference type="ARBA" id="ARBA00023002"/>
    </source>
</evidence>
<feature type="binding site" evidence="14">
    <location>
        <position position="98"/>
    </location>
    <ligand>
        <name>substrate</name>
    </ligand>
</feature>
<evidence type="ECO:0000256" key="13">
    <source>
        <dbReference type="ARBA" id="ARBA00023304"/>
    </source>
</evidence>
<dbReference type="GO" id="GO:0003862">
    <property type="term" value="F:3-isopropylmalate dehydrogenase activity"/>
    <property type="evidence" value="ECO:0007669"/>
    <property type="project" value="UniProtKB-UniRule"/>
</dbReference>
<proteinExistence type="inferred from homology"/>
<evidence type="ECO:0000256" key="15">
    <source>
        <dbReference type="RuleBase" id="RU004445"/>
    </source>
</evidence>
<evidence type="ECO:0000256" key="4">
    <source>
        <dbReference type="ARBA" id="ARBA00008319"/>
    </source>
</evidence>
<keyword evidence="14" id="KW-0963">Cytoplasm</keyword>
<keyword evidence="9 14" id="KW-0460">Magnesium</keyword>
<comment type="cofactor">
    <cofactor evidence="14 15">
        <name>Mg(2+)</name>
        <dbReference type="ChEBI" id="CHEBI:18420"/>
    </cofactor>
    <cofactor evidence="14 15">
        <name>Mn(2+)</name>
        <dbReference type="ChEBI" id="CHEBI:29035"/>
    </cofactor>
    <text evidence="14 15">Binds 1 Mg(2+) or Mn(2+) ion per subunit.</text>
</comment>
<evidence type="ECO:0000256" key="9">
    <source>
        <dbReference type="ARBA" id="ARBA00022842"/>
    </source>
</evidence>
<evidence type="ECO:0000256" key="1">
    <source>
        <dbReference type="ARBA" id="ARBA00000624"/>
    </source>
</evidence>
<dbReference type="SUPFAM" id="SSF53659">
    <property type="entry name" value="Isocitrate/Isopropylmalate dehydrogenase-like"/>
    <property type="match status" value="1"/>
</dbReference>
<sequence>MTRQILVLGGDGIGPEVTAAAERVLRILAGRHKLALAFEHALVGGACYDATGLFITDATMAKAKAADAILFGAEGGPKWDSLELTGPPETRSGLTRLRRELELYANLRPIRPFEALLAHSTLKPEIVRGVDFMIVRELCGGIYFGEPRGIERKGDGLLHGFDTQDYSEPEIERIAHASFALARSRRRKLCSVDKANVMESGILWRRTLTRIGERDYPEVELSHLYVDNAAMQIVRNPRQFDVIVTDNLFGDILSDGAAMITGSLGMLPSASLGTPRPDGRRPGLYEPVHGSAPDIAGQGLANPLGAIMSAALLLTHGLGRPDLAQIVERAVARTLEAGIATPDLGGKAGTGEVLAAVIEAL</sequence>
<comment type="function">
    <text evidence="14 15">Catalyzes the oxidation of 3-carboxy-2-hydroxy-4-methylpentanoate (3-isopropylmalate) to 3-carboxy-4-methyl-2-oxopentanoate. The product decarboxylates to 4-methyl-2 oxopentanoate.</text>
</comment>
<dbReference type="Gene3D" id="3.40.718.10">
    <property type="entry name" value="Isopropylmalate Dehydrogenase"/>
    <property type="match status" value="1"/>
</dbReference>
<feature type="binding site" evidence="14">
    <location>
        <begin position="290"/>
        <end position="302"/>
    </location>
    <ligand>
        <name>NAD(+)</name>
        <dbReference type="ChEBI" id="CHEBI:57540"/>
    </ligand>
</feature>
<evidence type="ECO:0000256" key="7">
    <source>
        <dbReference type="ARBA" id="ARBA00022605"/>
    </source>
</evidence>
<keyword evidence="6 14" id="KW-0432">Leucine biosynthesis</keyword>
<dbReference type="FunFam" id="3.40.718.10:FF:000006">
    <property type="entry name" value="3-isopropylmalate dehydrogenase"/>
    <property type="match status" value="1"/>
</dbReference>
<dbReference type="EMBL" id="CP042582">
    <property type="protein sequence ID" value="QEX24626.1"/>
    <property type="molecule type" value="Genomic_DNA"/>
</dbReference>
<organism evidence="17 18">
    <name type="scientific">Hypericibacter adhaerens</name>
    <dbReference type="NCBI Taxonomy" id="2602016"/>
    <lineage>
        <taxon>Bacteria</taxon>
        <taxon>Pseudomonadati</taxon>
        <taxon>Pseudomonadota</taxon>
        <taxon>Alphaproteobacteria</taxon>
        <taxon>Rhodospirillales</taxon>
        <taxon>Dongiaceae</taxon>
        <taxon>Hypericibacter</taxon>
    </lineage>
</organism>
<evidence type="ECO:0000313" key="18">
    <source>
        <dbReference type="Proteomes" id="UP000325797"/>
    </source>
</evidence>
<dbReference type="RefSeq" id="WP_151119888.1">
    <property type="nucleotide sequence ID" value="NZ_CP042582.1"/>
</dbReference>
<keyword evidence="18" id="KW-1185">Reference proteome</keyword>
<feature type="binding site" evidence="14">
    <location>
        <position position="251"/>
    </location>
    <ligand>
        <name>Mg(2+)</name>
        <dbReference type="ChEBI" id="CHEBI:18420"/>
    </ligand>
</feature>
<feature type="domain" description="Isopropylmalate dehydrogenase-like" evidence="16">
    <location>
        <begin position="4"/>
        <end position="357"/>
    </location>
</feature>
<dbReference type="UniPathway" id="UPA00048">
    <property type="reaction ID" value="UER00072"/>
</dbReference>
<feature type="binding site" evidence="14">
    <location>
        <position position="227"/>
    </location>
    <ligand>
        <name>substrate</name>
    </ligand>
</feature>
<dbReference type="InterPro" id="IPR024084">
    <property type="entry name" value="IsoPropMal-DH-like_dom"/>
</dbReference>
<dbReference type="NCBIfam" id="TIGR00169">
    <property type="entry name" value="leuB"/>
    <property type="match status" value="1"/>
</dbReference>
<comment type="subcellular location">
    <subcellularLocation>
        <location evidence="14">Cytoplasm</location>
    </subcellularLocation>
</comment>
<feature type="binding site" evidence="14">
    <location>
        <position position="108"/>
    </location>
    <ligand>
        <name>substrate</name>
    </ligand>
</feature>
<evidence type="ECO:0000256" key="12">
    <source>
        <dbReference type="ARBA" id="ARBA00023211"/>
    </source>
</evidence>
<dbReference type="EC" id="1.1.1.85" evidence="14"/>
<keyword evidence="8 14" id="KW-0479">Metal-binding</keyword>
<dbReference type="SMART" id="SM01329">
    <property type="entry name" value="Iso_dh"/>
    <property type="match status" value="1"/>
</dbReference>